<dbReference type="Proteomes" id="UP000598820">
    <property type="component" value="Unassembled WGS sequence"/>
</dbReference>
<keyword evidence="2" id="KW-1185">Reference proteome</keyword>
<comment type="caution">
    <text evidence="1">The sequence shown here is derived from an EMBL/GenBank/DDBJ whole genome shotgun (WGS) entry which is preliminary data.</text>
</comment>
<dbReference type="EMBL" id="JACWZY010000008">
    <property type="protein sequence ID" value="MBD2701454.1"/>
    <property type="molecule type" value="Genomic_DNA"/>
</dbReference>
<organism evidence="1 2">
    <name type="scientific">Spirosoma profusum</name>
    <dbReference type="NCBI Taxonomy" id="2771354"/>
    <lineage>
        <taxon>Bacteria</taxon>
        <taxon>Pseudomonadati</taxon>
        <taxon>Bacteroidota</taxon>
        <taxon>Cytophagia</taxon>
        <taxon>Cytophagales</taxon>
        <taxon>Cytophagaceae</taxon>
        <taxon>Spirosoma</taxon>
    </lineage>
</organism>
<proteinExistence type="predicted"/>
<dbReference type="PROSITE" id="PS51257">
    <property type="entry name" value="PROKAR_LIPOPROTEIN"/>
    <property type="match status" value="1"/>
</dbReference>
<evidence type="ECO:0000313" key="2">
    <source>
        <dbReference type="Proteomes" id="UP000598820"/>
    </source>
</evidence>
<dbReference type="RefSeq" id="WP_190887307.1">
    <property type="nucleotide sequence ID" value="NZ_JACWZY010000008.1"/>
</dbReference>
<protein>
    <recommendedName>
        <fullName evidence="3">Lipoprotein</fullName>
    </recommendedName>
</protein>
<name>A0A926XVZ2_9BACT</name>
<dbReference type="AlphaFoldDB" id="A0A926XVZ2"/>
<accession>A0A926XVZ2</accession>
<evidence type="ECO:0008006" key="3">
    <source>
        <dbReference type="Google" id="ProtNLM"/>
    </source>
</evidence>
<gene>
    <name evidence="1" type="ORF">IC229_12455</name>
</gene>
<sequence>MKTTMNWTLGLTSMLLIASCGSEQYQTPTPAVKFTQVSGSGDITAKLNEFRALLGDPLNTTPGQTGGRREINWDAVPAAQTNINTFPGDFFNSTDPAVAAGRKRGAIFTTLGGGFRVSDNDFTDVSKAYGDQFNAFSPARTFSPVGSTQTETTFRVPGQATIATVNGFGVIFSDVDNANSTTLEFFEGDKSLGVFKAPVRSDAAGFSFLGVVFPDNKVSRVVIKSGSVPVSGNYSDGTQNDQVVMDDFFYNEPKAN</sequence>
<evidence type="ECO:0000313" key="1">
    <source>
        <dbReference type="EMBL" id="MBD2701454.1"/>
    </source>
</evidence>
<reference evidence="1" key="1">
    <citation type="submission" date="2020-09" db="EMBL/GenBank/DDBJ databases">
        <authorList>
            <person name="Kim M.K."/>
        </authorList>
    </citation>
    <scope>NUCLEOTIDE SEQUENCE</scope>
    <source>
        <strain evidence="1">BT702</strain>
    </source>
</reference>